<dbReference type="EMBL" id="JBHMAA010000004">
    <property type="protein sequence ID" value="MFB9947759.1"/>
    <property type="molecule type" value="Genomic_DNA"/>
</dbReference>
<dbReference type="SUPFAM" id="SSF53850">
    <property type="entry name" value="Periplasmic binding protein-like II"/>
    <property type="match status" value="1"/>
</dbReference>
<dbReference type="Proteomes" id="UP001589692">
    <property type="component" value="Unassembled WGS sequence"/>
</dbReference>
<sequence length="299" mass="33446">MEHLKGISVFVETVEAGGFSAAARKLNLTRSAVGKTIARLEERLAVRLFHRTTRNQSLTDEGRFFYERCLRAMEEIRLGEALLESGRREVRGKLRITMPVIFGRRCVAPALISLLEGHPGLELDLSFSDRVADLLEDGFDLAVRNGPLKDDPDTMARRLARQRMTVCASPAYLEKHGEPLHLEDIAGHDGIVYGKRGSNRTWIFPAPGDPWRSAPPRSRLRLDDLEAIRDAARAGVGLAWLPCWLVRDDVAAGSLRQVLKSVPAVTFDTHAVWPKSPVMLPKVRLAIDTLARELPRFME</sequence>
<dbReference type="Pfam" id="PF00126">
    <property type="entry name" value="HTH_1"/>
    <property type="match status" value="1"/>
</dbReference>
<dbReference type="InterPro" id="IPR036388">
    <property type="entry name" value="WH-like_DNA-bd_sf"/>
</dbReference>
<reference evidence="6 7" key="1">
    <citation type="submission" date="2024-09" db="EMBL/GenBank/DDBJ databases">
        <authorList>
            <person name="Sun Q."/>
            <person name="Mori K."/>
        </authorList>
    </citation>
    <scope>NUCLEOTIDE SEQUENCE [LARGE SCALE GENOMIC DNA]</scope>
    <source>
        <strain evidence="6 7">TBRC 4938</strain>
    </source>
</reference>
<keyword evidence="3" id="KW-0238">DNA-binding</keyword>
<keyword evidence="7" id="KW-1185">Reference proteome</keyword>
<keyword evidence="4" id="KW-0804">Transcription</keyword>
<accession>A0ABV6AAV9</accession>
<dbReference type="InterPro" id="IPR000847">
    <property type="entry name" value="LysR_HTH_N"/>
</dbReference>
<dbReference type="InterPro" id="IPR036390">
    <property type="entry name" value="WH_DNA-bd_sf"/>
</dbReference>
<dbReference type="CDD" id="cd08475">
    <property type="entry name" value="PBP2_CrgA_like_6"/>
    <property type="match status" value="1"/>
</dbReference>
<evidence type="ECO:0000313" key="7">
    <source>
        <dbReference type="Proteomes" id="UP001589692"/>
    </source>
</evidence>
<dbReference type="Gene3D" id="3.40.190.290">
    <property type="match status" value="1"/>
</dbReference>
<organism evidence="6 7">
    <name type="scientific">Rhizobium puerariae</name>
    <dbReference type="NCBI Taxonomy" id="1585791"/>
    <lineage>
        <taxon>Bacteria</taxon>
        <taxon>Pseudomonadati</taxon>
        <taxon>Pseudomonadota</taxon>
        <taxon>Alphaproteobacteria</taxon>
        <taxon>Hyphomicrobiales</taxon>
        <taxon>Rhizobiaceae</taxon>
        <taxon>Rhizobium/Agrobacterium group</taxon>
        <taxon>Rhizobium</taxon>
    </lineage>
</organism>
<evidence type="ECO:0000256" key="1">
    <source>
        <dbReference type="ARBA" id="ARBA00009437"/>
    </source>
</evidence>
<evidence type="ECO:0000313" key="6">
    <source>
        <dbReference type="EMBL" id="MFB9947759.1"/>
    </source>
</evidence>
<dbReference type="PROSITE" id="PS50931">
    <property type="entry name" value="HTH_LYSR"/>
    <property type="match status" value="1"/>
</dbReference>
<dbReference type="SUPFAM" id="SSF46785">
    <property type="entry name" value="Winged helix' DNA-binding domain"/>
    <property type="match status" value="1"/>
</dbReference>
<evidence type="ECO:0000256" key="4">
    <source>
        <dbReference type="ARBA" id="ARBA00023163"/>
    </source>
</evidence>
<dbReference type="PANTHER" id="PTHR30537:SF5">
    <property type="entry name" value="HTH-TYPE TRANSCRIPTIONAL ACTIVATOR TTDR-RELATED"/>
    <property type="match status" value="1"/>
</dbReference>
<gene>
    <name evidence="6" type="ORF">ACFFP0_02815</name>
</gene>
<comment type="caution">
    <text evidence="6">The sequence shown here is derived from an EMBL/GenBank/DDBJ whole genome shotgun (WGS) entry which is preliminary data.</text>
</comment>
<evidence type="ECO:0000256" key="3">
    <source>
        <dbReference type="ARBA" id="ARBA00023125"/>
    </source>
</evidence>
<dbReference type="Gene3D" id="1.10.10.10">
    <property type="entry name" value="Winged helix-like DNA-binding domain superfamily/Winged helix DNA-binding domain"/>
    <property type="match status" value="1"/>
</dbReference>
<proteinExistence type="inferred from homology"/>
<dbReference type="InterPro" id="IPR005119">
    <property type="entry name" value="LysR_subst-bd"/>
</dbReference>
<feature type="domain" description="HTH lysR-type" evidence="5">
    <location>
        <begin position="1"/>
        <end position="59"/>
    </location>
</feature>
<keyword evidence="2" id="KW-0805">Transcription regulation</keyword>
<dbReference type="Pfam" id="PF03466">
    <property type="entry name" value="LysR_substrate"/>
    <property type="match status" value="1"/>
</dbReference>
<protein>
    <submittedName>
        <fullName evidence="6">LysR family transcriptional regulator</fullName>
    </submittedName>
</protein>
<name>A0ABV6AAV9_9HYPH</name>
<dbReference type="InterPro" id="IPR058163">
    <property type="entry name" value="LysR-type_TF_proteobact-type"/>
</dbReference>
<dbReference type="PANTHER" id="PTHR30537">
    <property type="entry name" value="HTH-TYPE TRANSCRIPTIONAL REGULATOR"/>
    <property type="match status" value="1"/>
</dbReference>
<evidence type="ECO:0000259" key="5">
    <source>
        <dbReference type="PROSITE" id="PS50931"/>
    </source>
</evidence>
<dbReference type="PRINTS" id="PR00039">
    <property type="entry name" value="HTHLYSR"/>
</dbReference>
<dbReference type="RefSeq" id="WP_377255830.1">
    <property type="nucleotide sequence ID" value="NZ_JBHMAA010000004.1"/>
</dbReference>
<evidence type="ECO:0000256" key="2">
    <source>
        <dbReference type="ARBA" id="ARBA00023015"/>
    </source>
</evidence>
<comment type="similarity">
    <text evidence="1">Belongs to the LysR transcriptional regulatory family.</text>
</comment>